<name>A0ACC1AGP7_9ROSI</name>
<organism evidence="1 2">
    <name type="scientific">Pistacia atlantica</name>
    <dbReference type="NCBI Taxonomy" id="434234"/>
    <lineage>
        <taxon>Eukaryota</taxon>
        <taxon>Viridiplantae</taxon>
        <taxon>Streptophyta</taxon>
        <taxon>Embryophyta</taxon>
        <taxon>Tracheophyta</taxon>
        <taxon>Spermatophyta</taxon>
        <taxon>Magnoliopsida</taxon>
        <taxon>eudicotyledons</taxon>
        <taxon>Gunneridae</taxon>
        <taxon>Pentapetalae</taxon>
        <taxon>rosids</taxon>
        <taxon>malvids</taxon>
        <taxon>Sapindales</taxon>
        <taxon>Anacardiaceae</taxon>
        <taxon>Pistacia</taxon>
    </lineage>
</organism>
<dbReference type="EMBL" id="CM047906">
    <property type="protein sequence ID" value="KAJ0086267.1"/>
    <property type="molecule type" value="Genomic_DNA"/>
</dbReference>
<evidence type="ECO:0000313" key="1">
    <source>
        <dbReference type="EMBL" id="KAJ0086267.1"/>
    </source>
</evidence>
<evidence type="ECO:0000313" key="2">
    <source>
        <dbReference type="Proteomes" id="UP001164250"/>
    </source>
</evidence>
<dbReference type="Proteomes" id="UP001164250">
    <property type="component" value="Chromosome 10"/>
</dbReference>
<accession>A0ACC1AGP7</accession>
<sequence length="192" mass="22255">MVPGDCCISGSLSRFERCRFLQCVQFLEGYVMGNAVFCRIMLQLCCCRGSAIAWSKMQQFLQFLFALSERFCNWCSLCVVQLLKRCIVLLLCLYKQIIIAIVSGIYWTVLVFLEKSFASQVPANFVFGDSFASQVPAKESKYNLMGFYFQSNFFINSAYENDECWWQMMVSAGGGRRRLTLVVEDGRPRWWW</sequence>
<proteinExistence type="predicted"/>
<protein>
    <submittedName>
        <fullName evidence="1">Uncharacterized protein</fullName>
    </submittedName>
</protein>
<keyword evidence="2" id="KW-1185">Reference proteome</keyword>
<gene>
    <name evidence="1" type="ORF">Patl1_07755</name>
</gene>
<comment type="caution">
    <text evidence="1">The sequence shown here is derived from an EMBL/GenBank/DDBJ whole genome shotgun (WGS) entry which is preliminary data.</text>
</comment>
<reference evidence="2" key="1">
    <citation type="journal article" date="2023" name="G3 (Bethesda)">
        <title>Genome assembly and association tests identify interacting loci associated with vigor, precocity, and sex in interspecific pistachio rootstocks.</title>
        <authorList>
            <person name="Palmer W."/>
            <person name="Jacygrad E."/>
            <person name="Sagayaradj S."/>
            <person name="Cavanaugh K."/>
            <person name="Han R."/>
            <person name="Bertier L."/>
            <person name="Beede B."/>
            <person name="Kafkas S."/>
            <person name="Golino D."/>
            <person name="Preece J."/>
            <person name="Michelmore R."/>
        </authorList>
    </citation>
    <scope>NUCLEOTIDE SEQUENCE [LARGE SCALE GENOMIC DNA]</scope>
</reference>